<evidence type="ECO:0000256" key="4">
    <source>
        <dbReference type="ARBA" id="ARBA00012513"/>
    </source>
</evidence>
<dbReference type="InterPro" id="IPR032675">
    <property type="entry name" value="LRR_dom_sf"/>
</dbReference>
<keyword evidence="18" id="KW-0325">Glycoprotein</keyword>
<dbReference type="EC" id="2.7.11.1" evidence="4"/>
<evidence type="ECO:0000256" key="5">
    <source>
        <dbReference type="ARBA" id="ARBA00022512"/>
    </source>
</evidence>
<accession>A0AAV2GU62</accession>
<sequence>MPVKGEHAAPLLRVPPSPIDDDDPTSNDDDDDAMAPPRHRCTNKNNANIKSLFFLFIIFLNVVASRGLTDTENLLKFKASLVDARALANWADDGGQVCDGDRANWIGVLCDEGLVWGLQLETMGLKGKIDVDSLAELEELKTLSLINNEFDGPLPEFRKLVGLRSLYLSNNQFSGEIPGDAFEGMGKLKKLYLSGNRFTGEIPSSLAGLSKLTTLKLEQNQFTGRLPKFTAKFEAFNASDNRLEGPIPASLANIDPSAFSGNKGLCGKPLEECTAAQSSSSPASAPTASAAGGATTTSKSTVQPTPTDDDDPTDPTAGPWKPSTASIVIVAIVVGVAVCGILAAAFILTRRRNQSPESIEAGPPGTAPPPTTIQHKQEATPESHSAAGGGRGGGRGGGKKLGAEAAAVKLSFVREDRGKFELTDLLKASAEILGAGCFGSSYKAALAPGQVMVVKRFKQMNNVGREEFHEHMRRLGRLRHTNLLPLVAYYYRKEEKLLVHDFVPYGSLAVHLHGHQALGQPSLEWENRLKIIKGVARGLSYLHKELPTLIAAHGHLKSNNVLLDENFEPCLTDYALIPVINQESAQELMVAYKSPEYLHHGRVTKKTDVWSLGMLILEILTGRIPSAVLKQGGGGEEEDLAAWVRAVPEEKWVCEAVDKELAEEIDNHNEAEVVKLVRIGLGCCEADVERRFDVKEAVERIEEVKVNDRDAFDDDFYSSYSESTTAGGGGGGDRRRPSRELSADFSGIS</sequence>
<proteinExistence type="inferred from homology"/>
<evidence type="ECO:0000256" key="8">
    <source>
        <dbReference type="ARBA" id="ARBA00022679"/>
    </source>
</evidence>
<evidence type="ECO:0000256" key="18">
    <source>
        <dbReference type="ARBA" id="ARBA00023180"/>
    </source>
</evidence>
<dbReference type="PROSITE" id="PS50011">
    <property type="entry name" value="PROTEIN_KINASE_DOM"/>
    <property type="match status" value="1"/>
</dbReference>
<dbReference type="GO" id="GO:0005524">
    <property type="term" value="F:ATP binding"/>
    <property type="evidence" value="ECO:0007669"/>
    <property type="project" value="UniProtKB-KW"/>
</dbReference>
<evidence type="ECO:0000313" key="25">
    <source>
        <dbReference type="EMBL" id="CAL1414047.1"/>
    </source>
</evidence>
<organism evidence="25 26">
    <name type="scientific">Linum trigynum</name>
    <dbReference type="NCBI Taxonomy" id="586398"/>
    <lineage>
        <taxon>Eukaryota</taxon>
        <taxon>Viridiplantae</taxon>
        <taxon>Streptophyta</taxon>
        <taxon>Embryophyta</taxon>
        <taxon>Tracheophyta</taxon>
        <taxon>Spermatophyta</taxon>
        <taxon>Magnoliopsida</taxon>
        <taxon>eudicotyledons</taxon>
        <taxon>Gunneridae</taxon>
        <taxon>Pentapetalae</taxon>
        <taxon>rosids</taxon>
        <taxon>fabids</taxon>
        <taxon>Malpighiales</taxon>
        <taxon>Linaceae</taxon>
        <taxon>Linum</taxon>
    </lineage>
</organism>
<dbReference type="Gene3D" id="1.10.510.10">
    <property type="entry name" value="Transferase(Phosphotransferase) domain 1"/>
    <property type="match status" value="1"/>
</dbReference>
<dbReference type="InterPro" id="IPR003591">
    <property type="entry name" value="Leu-rich_rpt_typical-subtyp"/>
</dbReference>
<gene>
    <name evidence="25" type="ORF">LTRI10_LOCUS53234</name>
</gene>
<evidence type="ECO:0000313" key="26">
    <source>
        <dbReference type="Proteomes" id="UP001497516"/>
    </source>
</evidence>
<comment type="catalytic activity">
    <reaction evidence="20">
        <text>L-threonyl-[protein] + ATP = O-phospho-L-threonyl-[protein] + ADP + H(+)</text>
        <dbReference type="Rhea" id="RHEA:46608"/>
        <dbReference type="Rhea" id="RHEA-COMP:11060"/>
        <dbReference type="Rhea" id="RHEA-COMP:11605"/>
        <dbReference type="ChEBI" id="CHEBI:15378"/>
        <dbReference type="ChEBI" id="CHEBI:30013"/>
        <dbReference type="ChEBI" id="CHEBI:30616"/>
        <dbReference type="ChEBI" id="CHEBI:61977"/>
        <dbReference type="ChEBI" id="CHEBI:456216"/>
        <dbReference type="EC" id="2.7.11.1"/>
    </reaction>
</comment>
<name>A0AAV2GU62_9ROSI</name>
<feature type="transmembrane region" description="Helical" evidence="23">
    <location>
        <begin position="47"/>
        <end position="68"/>
    </location>
</feature>
<keyword evidence="11" id="KW-0677">Repeat</keyword>
<feature type="compositionally biased region" description="Low complexity" evidence="22">
    <location>
        <begin position="277"/>
        <end position="306"/>
    </location>
</feature>
<dbReference type="FunFam" id="3.80.10.10:FF:000400">
    <property type="entry name" value="Nuclear pore complex protein NUP107"/>
    <property type="match status" value="1"/>
</dbReference>
<feature type="transmembrane region" description="Helical" evidence="23">
    <location>
        <begin position="325"/>
        <end position="348"/>
    </location>
</feature>
<dbReference type="InterPro" id="IPR000719">
    <property type="entry name" value="Prot_kinase_dom"/>
</dbReference>
<dbReference type="SUPFAM" id="SSF56112">
    <property type="entry name" value="Protein kinase-like (PK-like)"/>
    <property type="match status" value="1"/>
</dbReference>
<keyword evidence="17" id="KW-0675">Receptor</keyword>
<dbReference type="InterPro" id="IPR013210">
    <property type="entry name" value="LRR_N_plant-typ"/>
</dbReference>
<evidence type="ECO:0000256" key="10">
    <source>
        <dbReference type="ARBA" id="ARBA00022729"/>
    </source>
</evidence>
<dbReference type="InterPro" id="IPR046959">
    <property type="entry name" value="PRK1-6/SRF4-like"/>
</dbReference>
<evidence type="ECO:0000256" key="2">
    <source>
        <dbReference type="ARBA" id="ARBA00004191"/>
    </source>
</evidence>
<dbReference type="PANTHER" id="PTHR48007">
    <property type="entry name" value="LEUCINE-RICH REPEAT RECEPTOR-LIKE PROTEIN KINASE PXC1"/>
    <property type="match status" value="1"/>
</dbReference>
<dbReference type="Gene3D" id="3.80.10.10">
    <property type="entry name" value="Ribonuclease Inhibitor"/>
    <property type="match status" value="2"/>
</dbReference>
<keyword evidence="6" id="KW-0597">Phosphoprotein</keyword>
<keyword evidence="8" id="KW-0808">Transferase</keyword>
<reference evidence="25 26" key="1">
    <citation type="submission" date="2024-04" db="EMBL/GenBank/DDBJ databases">
        <authorList>
            <person name="Fracassetti M."/>
        </authorList>
    </citation>
    <scope>NUCLEOTIDE SEQUENCE [LARGE SCALE GENOMIC DNA]</scope>
</reference>
<evidence type="ECO:0000259" key="24">
    <source>
        <dbReference type="PROSITE" id="PS50011"/>
    </source>
</evidence>
<keyword evidence="5" id="KW-0964">Secreted</keyword>
<evidence type="ECO:0000256" key="13">
    <source>
        <dbReference type="ARBA" id="ARBA00022777"/>
    </source>
</evidence>
<evidence type="ECO:0000256" key="6">
    <source>
        <dbReference type="ARBA" id="ARBA00022553"/>
    </source>
</evidence>
<dbReference type="Pfam" id="PF08263">
    <property type="entry name" value="LRRNT_2"/>
    <property type="match status" value="1"/>
</dbReference>
<evidence type="ECO:0000256" key="9">
    <source>
        <dbReference type="ARBA" id="ARBA00022692"/>
    </source>
</evidence>
<evidence type="ECO:0000256" key="14">
    <source>
        <dbReference type="ARBA" id="ARBA00022840"/>
    </source>
</evidence>
<dbReference type="EMBL" id="OZ034822">
    <property type="protein sequence ID" value="CAL1414047.1"/>
    <property type="molecule type" value="Genomic_DNA"/>
</dbReference>
<dbReference type="AlphaFoldDB" id="A0AAV2GU62"/>
<feature type="compositionally biased region" description="Acidic residues" evidence="22">
    <location>
        <begin position="19"/>
        <end position="33"/>
    </location>
</feature>
<dbReference type="Proteomes" id="UP001497516">
    <property type="component" value="Chromosome 9"/>
</dbReference>
<evidence type="ECO:0000256" key="21">
    <source>
        <dbReference type="ARBA" id="ARBA00048679"/>
    </source>
</evidence>
<feature type="compositionally biased region" description="Basic and acidic residues" evidence="22">
    <location>
        <begin position="732"/>
        <end position="742"/>
    </location>
</feature>
<feature type="region of interest" description="Disordered" evidence="22">
    <location>
        <begin position="277"/>
        <end position="319"/>
    </location>
</feature>
<feature type="region of interest" description="Disordered" evidence="22">
    <location>
        <begin position="1"/>
        <end position="41"/>
    </location>
</feature>
<evidence type="ECO:0000256" key="12">
    <source>
        <dbReference type="ARBA" id="ARBA00022741"/>
    </source>
</evidence>
<dbReference type="InterPro" id="IPR011009">
    <property type="entry name" value="Kinase-like_dom_sf"/>
</dbReference>
<evidence type="ECO:0000256" key="1">
    <source>
        <dbReference type="ARBA" id="ARBA00004167"/>
    </source>
</evidence>
<evidence type="ECO:0000256" key="7">
    <source>
        <dbReference type="ARBA" id="ARBA00022614"/>
    </source>
</evidence>
<keyword evidence="10" id="KW-0732">Signal</keyword>
<keyword evidence="9 23" id="KW-0812">Transmembrane</keyword>
<evidence type="ECO:0000256" key="17">
    <source>
        <dbReference type="ARBA" id="ARBA00023170"/>
    </source>
</evidence>
<dbReference type="InterPro" id="IPR001611">
    <property type="entry name" value="Leu-rich_rpt"/>
</dbReference>
<evidence type="ECO:0000256" key="22">
    <source>
        <dbReference type="SAM" id="MobiDB-lite"/>
    </source>
</evidence>
<keyword evidence="13" id="KW-0418">Kinase</keyword>
<dbReference type="SUPFAM" id="SSF52058">
    <property type="entry name" value="L domain-like"/>
    <property type="match status" value="1"/>
</dbReference>
<keyword evidence="5" id="KW-0134">Cell wall</keyword>
<evidence type="ECO:0000256" key="16">
    <source>
        <dbReference type="ARBA" id="ARBA00023136"/>
    </source>
</evidence>
<feature type="region of interest" description="Disordered" evidence="22">
    <location>
        <begin position="713"/>
        <end position="749"/>
    </location>
</feature>
<comment type="catalytic activity">
    <reaction evidence="21">
        <text>L-seryl-[protein] + ATP = O-phospho-L-seryl-[protein] + ADP + H(+)</text>
        <dbReference type="Rhea" id="RHEA:17989"/>
        <dbReference type="Rhea" id="RHEA-COMP:9863"/>
        <dbReference type="Rhea" id="RHEA-COMP:11604"/>
        <dbReference type="ChEBI" id="CHEBI:15378"/>
        <dbReference type="ChEBI" id="CHEBI:29999"/>
        <dbReference type="ChEBI" id="CHEBI:30616"/>
        <dbReference type="ChEBI" id="CHEBI:83421"/>
        <dbReference type="ChEBI" id="CHEBI:456216"/>
        <dbReference type="EC" id="2.7.11.1"/>
    </reaction>
</comment>
<evidence type="ECO:0000256" key="3">
    <source>
        <dbReference type="ARBA" id="ARBA00008684"/>
    </source>
</evidence>
<evidence type="ECO:0000256" key="15">
    <source>
        <dbReference type="ARBA" id="ARBA00022989"/>
    </source>
</evidence>
<comment type="similarity">
    <text evidence="3">Belongs to the protein kinase superfamily. Ser/Thr protein kinase family.</text>
</comment>
<keyword evidence="12" id="KW-0547">Nucleotide-binding</keyword>
<keyword evidence="26" id="KW-1185">Reference proteome</keyword>
<feature type="domain" description="Protein kinase" evidence="24">
    <location>
        <begin position="427"/>
        <end position="717"/>
    </location>
</feature>
<dbReference type="InterPro" id="IPR001245">
    <property type="entry name" value="Ser-Thr/Tyr_kinase_cat_dom"/>
</dbReference>
<dbReference type="GO" id="GO:0016020">
    <property type="term" value="C:membrane"/>
    <property type="evidence" value="ECO:0007669"/>
    <property type="project" value="UniProtKB-SubCell"/>
</dbReference>
<feature type="compositionally biased region" description="Gly residues" evidence="22">
    <location>
        <begin position="387"/>
        <end position="400"/>
    </location>
</feature>
<evidence type="ECO:0000256" key="20">
    <source>
        <dbReference type="ARBA" id="ARBA00047899"/>
    </source>
</evidence>
<comment type="subcellular location">
    <subcellularLocation>
        <location evidence="1">Membrane</location>
        <topology evidence="1">Single-pass membrane protein</topology>
    </subcellularLocation>
    <subcellularLocation>
        <location evidence="2">Secreted</location>
        <location evidence="2">Cell wall</location>
    </subcellularLocation>
</comment>
<evidence type="ECO:0000256" key="19">
    <source>
        <dbReference type="ARBA" id="ARBA00038043"/>
    </source>
</evidence>
<evidence type="ECO:0000256" key="23">
    <source>
        <dbReference type="SAM" id="Phobius"/>
    </source>
</evidence>
<keyword evidence="16 23" id="KW-0472">Membrane</keyword>
<keyword evidence="15 23" id="KW-1133">Transmembrane helix</keyword>
<keyword evidence="7" id="KW-0433">Leucine-rich repeat</keyword>
<dbReference type="FunFam" id="3.30.200.20:FF:000307">
    <property type="entry name" value="pollen receptor-like kinase 1"/>
    <property type="match status" value="1"/>
</dbReference>
<dbReference type="Pfam" id="PF07714">
    <property type="entry name" value="PK_Tyr_Ser-Thr"/>
    <property type="match status" value="1"/>
</dbReference>
<dbReference type="Pfam" id="PF13855">
    <property type="entry name" value="LRR_8"/>
    <property type="match status" value="1"/>
</dbReference>
<feature type="region of interest" description="Disordered" evidence="22">
    <location>
        <begin position="353"/>
        <end position="400"/>
    </location>
</feature>
<protein>
    <recommendedName>
        <fullName evidence="4">non-specific serine/threonine protein kinase</fullName>
        <ecNumber evidence="4">2.7.11.1</ecNumber>
    </recommendedName>
</protein>
<dbReference type="Gene3D" id="3.30.200.20">
    <property type="entry name" value="Phosphorylase Kinase, domain 1"/>
    <property type="match status" value="1"/>
</dbReference>
<keyword evidence="14" id="KW-0067">ATP-binding</keyword>
<comment type="similarity">
    <text evidence="19">Belongs to the polygalacturonase-inhibiting protein family.</text>
</comment>
<dbReference type="PANTHER" id="PTHR48007:SF64">
    <property type="entry name" value="POLLEN RECEPTOR-LIKE KINASE 1"/>
    <property type="match status" value="1"/>
</dbReference>
<evidence type="ECO:0000256" key="11">
    <source>
        <dbReference type="ARBA" id="ARBA00022737"/>
    </source>
</evidence>
<dbReference type="GO" id="GO:0004674">
    <property type="term" value="F:protein serine/threonine kinase activity"/>
    <property type="evidence" value="ECO:0007669"/>
    <property type="project" value="UniProtKB-EC"/>
</dbReference>
<dbReference type="FunFam" id="1.10.510.10:FF:000480">
    <property type="entry name" value="Pollen receptor-like kinase 1"/>
    <property type="match status" value="1"/>
</dbReference>
<dbReference type="SMART" id="SM00369">
    <property type="entry name" value="LRR_TYP"/>
    <property type="match status" value="2"/>
</dbReference>